<reference evidence="5" key="2">
    <citation type="submission" date="2014-06" db="EMBL/GenBank/DDBJ databases">
        <title>Draft genome sequence of Clostridium ramosum(DSM 1402).</title>
        <authorList>
            <person name="Sudarsanam P."/>
            <person name="Ley R."/>
            <person name="Guruge J."/>
            <person name="Turnbaugh P.J."/>
            <person name="Mahowald M."/>
            <person name="Liep D."/>
            <person name="Gordon J."/>
        </authorList>
    </citation>
    <scope>NUCLEOTIDE SEQUENCE</scope>
    <source>
        <strain evidence="5">DSM 1402</strain>
    </source>
</reference>
<dbReference type="InterPro" id="IPR036390">
    <property type="entry name" value="WH_DNA-bd_sf"/>
</dbReference>
<dbReference type="Proteomes" id="UP000005798">
    <property type="component" value="Unassembled WGS sequence"/>
</dbReference>
<gene>
    <name evidence="5" type="ORF">CLORAM_02808</name>
</gene>
<dbReference type="GO" id="GO:0003700">
    <property type="term" value="F:DNA-binding transcription factor activity"/>
    <property type="evidence" value="ECO:0007669"/>
    <property type="project" value="InterPro"/>
</dbReference>
<evidence type="ECO:0000313" key="6">
    <source>
        <dbReference type="Proteomes" id="UP000005798"/>
    </source>
</evidence>
<reference evidence="5" key="1">
    <citation type="submission" date="2007-11" db="EMBL/GenBank/DDBJ databases">
        <authorList>
            <person name="Fulton L."/>
            <person name="Clifton S."/>
            <person name="Fulton B."/>
            <person name="Xu J."/>
            <person name="Minx P."/>
            <person name="Pepin K.H."/>
            <person name="Johnson M."/>
            <person name="Thiruvilangam P."/>
            <person name="Bhonagiri V."/>
            <person name="Nash W.E."/>
            <person name="Mardis E.R."/>
            <person name="Wilson R.K."/>
        </authorList>
    </citation>
    <scope>NUCLEOTIDE SEQUENCE [LARGE SCALE GENOMIC DNA]</scope>
    <source>
        <strain evidence="5">DSM 1402</strain>
    </source>
</reference>
<dbReference type="AlphaFoldDB" id="B0N874"/>
<name>B0N874_9FIRM</name>
<evidence type="ECO:0000256" key="2">
    <source>
        <dbReference type="ARBA" id="ARBA00023125"/>
    </source>
</evidence>
<keyword evidence="1" id="KW-0805">Transcription regulation</keyword>
<dbReference type="InterPro" id="IPR000835">
    <property type="entry name" value="HTH_MarR-typ"/>
</dbReference>
<keyword evidence="6" id="KW-1185">Reference proteome</keyword>
<dbReference type="PANTHER" id="PTHR35790">
    <property type="entry name" value="HTH-TYPE TRANSCRIPTIONAL REGULATOR PCHR"/>
    <property type="match status" value="1"/>
</dbReference>
<dbReference type="PANTHER" id="PTHR35790:SF4">
    <property type="entry name" value="HTH-TYPE TRANSCRIPTIONAL REGULATOR PCHR"/>
    <property type="match status" value="1"/>
</dbReference>
<dbReference type="InterPro" id="IPR036388">
    <property type="entry name" value="WH-like_DNA-bd_sf"/>
</dbReference>
<feature type="domain" description="HTH marR-type" evidence="4">
    <location>
        <begin position="10"/>
        <end position="150"/>
    </location>
</feature>
<comment type="caution">
    <text evidence="5">The sequence shown here is derived from an EMBL/GenBank/DDBJ whole genome shotgun (WGS) entry which is preliminary data.</text>
</comment>
<sequence length="160" mass="18714">MIPEVIFVDQERFDNMIKVIDESYDLIQEYDSKPRQFGKVMLYPVETHTLAIIGNHPGINASMIAKELKKTLSASSQILKKLEQKGLISRTKNPHNNREYNLYLTVGGRQIFDLHGQFDKKIMKRYFKNLISFSNEEIDIYIKVQRALNKEYAQDNEESL</sequence>
<dbReference type="PROSITE" id="PS50995">
    <property type="entry name" value="HTH_MARR_2"/>
    <property type="match status" value="1"/>
</dbReference>
<dbReference type="InterPro" id="IPR052067">
    <property type="entry name" value="Metal_resp_HTH_trans_reg"/>
</dbReference>
<dbReference type="SUPFAM" id="SSF46785">
    <property type="entry name" value="Winged helix' DNA-binding domain"/>
    <property type="match status" value="1"/>
</dbReference>
<dbReference type="Pfam" id="PF01047">
    <property type="entry name" value="MarR"/>
    <property type="match status" value="1"/>
</dbReference>
<dbReference type="HOGENOM" id="CLU_083287_11_0_9"/>
<proteinExistence type="predicted"/>
<protein>
    <submittedName>
        <fullName evidence="5">Transcriptional regulator, MarR family</fullName>
    </submittedName>
</protein>
<evidence type="ECO:0000259" key="4">
    <source>
        <dbReference type="PROSITE" id="PS50995"/>
    </source>
</evidence>
<evidence type="ECO:0000313" key="5">
    <source>
        <dbReference type="EMBL" id="EDS18012.1"/>
    </source>
</evidence>
<dbReference type="EMBL" id="ABFX02000008">
    <property type="protein sequence ID" value="EDS18012.1"/>
    <property type="molecule type" value="Genomic_DNA"/>
</dbReference>
<evidence type="ECO:0000256" key="3">
    <source>
        <dbReference type="ARBA" id="ARBA00023163"/>
    </source>
</evidence>
<keyword evidence="2" id="KW-0238">DNA-binding</keyword>
<dbReference type="eggNOG" id="COG1846">
    <property type="taxonomic scope" value="Bacteria"/>
</dbReference>
<accession>B0N874</accession>
<dbReference type="GO" id="GO:0003677">
    <property type="term" value="F:DNA binding"/>
    <property type="evidence" value="ECO:0007669"/>
    <property type="project" value="UniProtKB-KW"/>
</dbReference>
<dbReference type="SMART" id="SM00347">
    <property type="entry name" value="HTH_MARR"/>
    <property type="match status" value="1"/>
</dbReference>
<evidence type="ECO:0000256" key="1">
    <source>
        <dbReference type="ARBA" id="ARBA00023015"/>
    </source>
</evidence>
<dbReference type="Gene3D" id="1.10.10.10">
    <property type="entry name" value="Winged helix-like DNA-binding domain superfamily/Winged helix DNA-binding domain"/>
    <property type="match status" value="1"/>
</dbReference>
<keyword evidence="3" id="KW-0804">Transcription</keyword>
<organism evidence="5 6">
    <name type="scientific">Thomasclavelia ramosa DSM 1402</name>
    <dbReference type="NCBI Taxonomy" id="445974"/>
    <lineage>
        <taxon>Bacteria</taxon>
        <taxon>Bacillati</taxon>
        <taxon>Bacillota</taxon>
        <taxon>Erysipelotrichia</taxon>
        <taxon>Erysipelotrichales</taxon>
        <taxon>Coprobacillaceae</taxon>
        <taxon>Thomasclavelia</taxon>
    </lineage>
</organism>